<comment type="similarity">
    <text evidence="2">Belongs to the glycosyl hydrolase 45 (cellulase K) family.</text>
</comment>
<sequence>MISAGQATFVGTLLIASIGHPNLFVSGHGHLISPRSRNFFAYEAGRDDTTNSPPGLPPREYCSHCLNAKRADATCGRGSAQSYDPIDGWLDTYGEPMPWTSQATYVEGQEVLMSIELTTNHAGHAEIRACPMDEGDAAATQECFDAHPLTFVRDVCYNGPVDTLYPVRGYFSNQVMHHFIYKLPPGLTGGKVLLQWRYIAANSCIPPGYKDEERLGLDERGWLRGMSMEDCNVNGEDPPQLVLDPTGARGAGDPEQFWNCAEVTVVPASTANPDPGPHPAGVDICETSNPPPTPPMGSTPTTPSPQVTSPGDTNTEGYCNWGPLGTGMSSTCDGCVQGGSSCNGGAHQCESDCGGKWCTNVEDISPTCSNSNDPPPPSPPSSSNSFYCGTSWMNAKESSCKPLSEGGGLKDTATPCANGNSTACAPSGYCYADINCSTVTSPPVTPPTNPPPTPTNPPQTVITPPPGTLVASTTRYWDCSGGGCGCAYLPGGPGTDANPAHCHSNALFSAPTGNEYGATYYGAAAISRFLWDGNTNSGDWRGEGCGKCWKVTGSGLTATTTTIVLKGTNICPTGICNENGKAHFDIAAPGFDVAEFSWSNTCEDLEPDELEGFTSCSRWRIDSQDPSVACDCSKFISPVLRAGCENFLAMQWDNPSVVYEEVSCPEEIANLPCWEENGNGYPQGGIPETCMDPNGDPTTILPFPGSPPITPPPTSVQPPTSTVSSPPTTPPPAPAPLDDIECPAGFETARWTWYISYPKCCEDQPHYDPNASTEECDVYNGCSWDGDFAYVGNRPFDYVQNTDIVAFFASNGETHPKKIIRVYSPGHDKSVDAIVLDTCGDSDCNGCCTENADTGGGYLVDMEENTVVRHFGSLNEASGLVCWQILPDEEYDAGGYCNWSGCNSEAQGGWDCNLNEYECETACSGTWCTGATPPPAPVADPITSPPVVPPTTPPATSPPVVPPTTPPVSNPTTGSPCCTWDLKNCSLDPWCNENETQCKSGCGAPFWDDVSACPLNGVAKGYDCLDNPCCPGLYCKEHSQWYHSCEVPPS</sequence>
<evidence type="ECO:0000256" key="7">
    <source>
        <dbReference type="ARBA" id="ARBA00023277"/>
    </source>
</evidence>
<feature type="active site" description="Nucleophile" evidence="10">
    <location>
        <position position="478"/>
    </location>
</feature>
<dbReference type="GO" id="GO:0030245">
    <property type="term" value="P:cellulose catabolic process"/>
    <property type="evidence" value="ECO:0007669"/>
    <property type="project" value="UniProtKB-KW"/>
</dbReference>
<keyword evidence="6" id="KW-0136">Cellulose degradation</keyword>
<evidence type="ECO:0000313" key="13">
    <source>
        <dbReference type="EMBL" id="CAD9588642.1"/>
    </source>
</evidence>
<dbReference type="AlphaFoldDB" id="A0A7S2KW67"/>
<dbReference type="EC" id="3.2.1.4" evidence="3 10"/>
<dbReference type="InterPro" id="IPR003882">
    <property type="entry name" value="Pistil_extensin"/>
</dbReference>
<evidence type="ECO:0000256" key="9">
    <source>
        <dbReference type="ARBA" id="ARBA00023326"/>
    </source>
</evidence>
<dbReference type="SUPFAM" id="SSF50685">
    <property type="entry name" value="Barwin-like endoglucanases"/>
    <property type="match status" value="1"/>
</dbReference>
<dbReference type="PANTHER" id="PTHR13037">
    <property type="entry name" value="FORMIN"/>
    <property type="match status" value="1"/>
</dbReference>
<evidence type="ECO:0000259" key="12">
    <source>
        <dbReference type="PROSITE" id="PS01140"/>
    </source>
</evidence>
<keyword evidence="4" id="KW-0945">Host-virus interaction</keyword>
<dbReference type="PANTHER" id="PTHR13037:SF24">
    <property type="entry name" value="POLYCOMB PROTEIN PCL-RELATED"/>
    <property type="match status" value="1"/>
</dbReference>
<organism evidence="13">
    <name type="scientific">Skeletonema marinoi</name>
    <dbReference type="NCBI Taxonomy" id="267567"/>
    <lineage>
        <taxon>Eukaryota</taxon>
        <taxon>Sar</taxon>
        <taxon>Stramenopiles</taxon>
        <taxon>Ochrophyta</taxon>
        <taxon>Bacillariophyta</taxon>
        <taxon>Coscinodiscophyceae</taxon>
        <taxon>Thalassiosirophycidae</taxon>
        <taxon>Thalassiosirales</taxon>
        <taxon>Skeletonemataceae</taxon>
        <taxon>Skeletonema</taxon>
        <taxon>Skeletonema marinoi-dohrnii complex</taxon>
    </lineage>
</organism>
<gene>
    <name evidence="13" type="ORF">SMAR0320_LOCUS6138</name>
</gene>
<feature type="compositionally biased region" description="Low complexity" evidence="11">
    <location>
        <begin position="717"/>
        <end position="726"/>
    </location>
</feature>
<evidence type="ECO:0000256" key="10">
    <source>
        <dbReference type="PROSITE-ProRule" id="PRU10069"/>
    </source>
</evidence>
<feature type="region of interest" description="Disordered" evidence="11">
    <location>
        <begin position="703"/>
        <end position="735"/>
    </location>
</feature>
<evidence type="ECO:0000256" key="3">
    <source>
        <dbReference type="ARBA" id="ARBA00012601"/>
    </source>
</evidence>
<dbReference type="PRINTS" id="PR01218">
    <property type="entry name" value="PSTLEXTENSIN"/>
</dbReference>
<feature type="compositionally biased region" description="Low complexity" evidence="11">
    <location>
        <begin position="298"/>
        <end position="310"/>
    </location>
</feature>
<evidence type="ECO:0000256" key="8">
    <source>
        <dbReference type="ARBA" id="ARBA00023295"/>
    </source>
</evidence>
<comment type="catalytic activity">
    <reaction evidence="1 10">
        <text>Endohydrolysis of (1-&gt;4)-beta-D-glucosidic linkages in cellulose, lichenin and cereal beta-D-glucans.</text>
        <dbReference type="EC" id="3.2.1.4"/>
    </reaction>
</comment>
<evidence type="ECO:0000256" key="1">
    <source>
        <dbReference type="ARBA" id="ARBA00000966"/>
    </source>
</evidence>
<evidence type="ECO:0000256" key="4">
    <source>
        <dbReference type="ARBA" id="ARBA00022581"/>
    </source>
</evidence>
<keyword evidence="9" id="KW-0624">Polysaccharide degradation</keyword>
<dbReference type="PROSITE" id="PS01140">
    <property type="entry name" value="GLYCOSYL_HYDROL_F45"/>
    <property type="match status" value="1"/>
</dbReference>
<feature type="compositionally biased region" description="Pro residues" evidence="11">
    <location>
        <begin position="704"/>
        <end position="716"/>
    </location>
</feature>
<feature type="region of interest" description="Disordered" evidence="11">
    <location>
        <begin position="441"/>
        <end position="464"/>
    </location>
</feature>
<feature type="compositionally biased region" description="Pro residues" evidence="11">
    <location>
        <begin position="443"/>
        <end position="464"/>
    </location>
</feature>
<keyword evidence="8" id="KW-0326">Glycosidase</keyword>
<keyword evidence="7" id="KW-0119">Carbohydrate metabolism</keyword>
<evidence type="ECO:0000256" key="2">
    <source>
        <dbReference type="ARBA" id="ARBA00007793"/>
    </source>
</evidence>
<feature type="region of interest" description="Disordered" evidence="11">
    <location>
        <begin position="268"/>
        <end position="313"/>
    </location>
</feature>
<evidence type="ECO:0000256" key="5">
    <source>
        <dbReference type="ARBA" id="ARBA00022801"/>
    </source>
</evidence>
<dbReference type="InterPro" id="IPR000334">
    <property type="entry name" value="Glyco_hydro_45"/>
</dbReference>
<keyword evidence="5" id="KW-0378">Hydrolase</keyword>
<evidence type="ECO:0000256" key="11">
    <source>
        <dbReference type="SAM" id="MobiDB-lite"/>
    </source>
</evidence>
<dbReference type="InterPro" id="IPR036908">
    <property type="entry name" value="RlpA-like_sf"/>
</dbReference>
<feature type="domain" description="Glycosyl hydrolases family 45 active site" evidence="12">
    <location>
        <begin position="473"/>
        <end position="484"/>
    </location>
</feature>
<name>A0A7S2KW67_9STRA</name>
<dbReference type="Gene3D" id="2.40.40.10">
    <property type="entry name" value="RlpA-like domain"/>
    <property type="match status" value="1"/>
</dbReference>
<dbReference type="EMBL" id="HBGZ01008592">
    <property type="protein sequence ID" value="CAD9588642.1"/>
    <property type="molecule type" value="Transcribed_RNA"/>
</dbReference>
<reference evidence="13" key="1">
    <citation type="submission" date="2021-01" db="EMBL/GenBank/DDBJ databases">
        <authorList>
            <person name="Corre E."/>
            <person name="Pelletier E."/>
            <person name="Niang G."/>
            <person name="Scheremetjew M."/>
            <person name="Finn R."/>
            <person name="Kale V."/>
            <person name="Holt S."/>
            <person name="Cochrane G."/>
            <person name="Meng A."/>
            <person name="Brown T."/>
            <person name="Cohen L."/>
        </authorList>
    </citation>
    <scope>NUCLEOTIDE SEQUENCE</scope>
    <source>
        <strain evidence="13">SM1012Den-03</strain>
    </source>
</reference>
<feature type="region of interest" description="Disordered" evidence="11">
    <location>
        <begin position="939"/>
        <end position="966"/>
    </location>
</feature>
<dbReference type="GO" id="GO:0008810">
    <property type="term" value="F:cellulase activity"/>
    <property type="evidence" value="ECO:0007669"/>
    <property type="project" value="UniProtKB-EC"/>
</dbReference>
<proteinExistence type="inferred from homology"/>
<accession>A0A7S2KW67</accession>
<protein>
    <recommendedName>
        <fullName evidence="3 10">Cellulase</fullName>
        <ecNumber evidence="3 10">3.2.1.4</ecNumber>
    </recommendedName>
</protein>
<evidence type="ECO:0000256" key="6">
    <source>
        <dbReference type="ARBA" id="ARBA00023001"/>
    </source>
</evidence>